<proteinExistence type="predicted"/>
<dbReference type="PROSITE" id="PS00636">
    <property type="entry name" value="DNAJ_1"/>
    <property type="match status" value="1"/>
</dbReference>
<gene>
    <name evidence="4" type="primary">LOC103517591</name>
</gene>
<dbReference type="Gene3D" id="1.10.287.110">
    <property type="entry name" value="DnaJ domain"/>
    <property type="match status" value="1"/>
</dbReference>
<evidence type="ECO:0000313" key="4">
    <source>
        <dbReference type="RefSeq" id="XP_008480861.1"/>
    </source>
</evidence>
<dbReference type="GeneID" id="103517591"/>
<dbReference type="AlphaFoldDB" id="A0A1S3DFF2"/>
<dbReference type="InterPro" id="IPR052763">
    <property type="entry name" value="DnaJ_C4"/>
</dbReference>
<dbReference type="Pfam" id="PF00226">
    <property type="entry name" value="DnaJ"/>
    <property type="match status" value="1"/>
</dbReference>
<evidence type="ECO:0000313" key="3">
    <source>
        <dbReference type="Proteomes" id="UP000079169"/>
    </source>
</evidence>
<protein>
    <submittedName>
        <fullName evidence="4">DnaJ-like protein 60</fullName>
    </submittedName>
</protein>
<keyword evidence="1" id="KW-0472">Membrane</keyword>
<dbReference type="SUPFAM" id="SSF46565">
    <property type="entry name" value="Chaperone J-domain"/>
    <property type="match status" value="1"/>
</dbReference>
<sequence length="244" mass="28653">MYSHLCSCMKTNTFNSKSAFFLFNRTGLCCNQRYSSGQDHTHYEILELERNCSPKEIRSAFIRLSKQFHPDKNPSNPALHDKFVKLNEAYSILNDMDRRRNYDASLNLQTVRQNMFVHKTRARSSYSDSGERPENWKDYYDFAAQMKRNESIHVPKFLHKFETLSKATLVMLLIGVATGALGLQILAVQYSKTFPRNVVNSREMEISQNLMNARNDAKKYDLQENIDRFAKRYQESYPYRRPDS</sequence>
<keyword evidence="1" id="KW-1133">Transmembrane helix</keyword>
<dbReference type="Proteomes" id="UP000079169">
    <property type="component" value="Unplaced"/>
</dbReference>
<accession>A0A1S3DFF2</accession>
<dbReference type="KEGG" id="dci:103517591"/>
<dbReference type="STRING" id="121845.A0A1S3DFF2"/>
<dbReference type="PROSITE" id="PS50076">
    <property type="entry name" value="DNAJ_2"/>
    <property type="match status" value="1"/>
</dbReference>
<keyword evidence="3" id="KW-1185">Reference proteome</keyword>
<dbReference type="PRINTS" id="PR00625">
    <property type="entry name" value="JDOMAIN"/>
</dbReference>
<dbReference type="SMART" id="SM00271">
    <property type="entry name" value="DnaJ"/>
    <property type="match status" value="1"/>
</dbReference>
<name>A0A1S3DFF2_DIACI</name>
<keyword evidence="1" id="KW-0812">Transmembrane</keyword>
<feature type="domain" description="J" evidence="2">
    <location>
        <begin position="41"/>
        <end position="106"/>
    </location>
</feature>
<evidence type="ECO:0000256" key="1">
    <source>
        <dbReference type="SAM" id="Phobius"/>
    </source>
</evidence>
<dbReference type="CDD" id="cd06257">
    <property type="entry name" value="DnaJ"/>
    <property type="match status" value="1"/>
</dbReference>
<dbReference type="RefSeq" id="XP_008480861.1">
    <property type="nucleotide sequence ID" value="XM_008482639.3"/>
</dbReference>
<feature type="transmembrane region" description="Helical" evidence="1">
    <location>
        <begin position="169"/>
        <end position="190"/>
    </location>
</feature>
<dbReference type="PANTHER" id="PTHR44825">
    <property type="match status" value="1"/>
</dbReference>
<dbReference type="InterPro" id="IPR036869">
    <property type="entry name" value="J_dom_sf"/>
</dbReference>
<organism evidence="3 4">
    <name type="scientific">Diaphorina citri</name>
    <name type="common">Asian citrus psyllid</name>
    <dbReference type="NCBI Taxonomy" id="121845"/>
    <lineage>
        <taxon>Eukaryota</taxon>
        <taxon>Metazoa</taxon>
        <taxon>Ecdysozoa</taxon>
        <taxon>Arthropoda</taxon>
        <taxon>Hexapoda</taxon>
        <taxon>Insecta</taxon>
        <taxon>Pterygota</taxon>
        <taxon>Neoptera</taxon>
        <taxon>Paraneoptera</taxon>
        <taxon>Hemiptera</taxon>
        <taxon>Sternorrhyncha</taxon>
        <taxon>Psylloidea</taxon>
        <taxon>Psyllidae</taxon>
        <taxon>Diaphorininae</taxon>
        <taxon>Diaphorina</taxon>
    </lineage>
</organism>
<dbReference type="InterPro" id="IPR001623">
    <property type="entry name" value="DnaJ_domain"/>
</dbReference>
<reference evidence="4" key="1">
    <citation type="submission" date="2025-08" db="UniProtKB">
        <authorList>
            <consortium name="RefSeq"/>
        </authorList>
    </citation>
    <scope>IDENTIFICATION</scope>
</reference>
<dbReference type="InterPro" id="IPR018253">
    <property type="entry name" value="DnaJ_domain_CS"/>
</dbReference>
<dbReference type="PANTHER" id="PTHR44825:SF1">
    <property type="entry name" value="DNAJ HOMOLOG SUBFAMILY C MEMBER 4"/>
    <property type="match status" value="1"/>
</dbReference>
<dbReference type="PaxDb" id="121845-A0A1S3DFF2"/>
<evidence type="ECO:0000259" key="2">
    <source>
        <dbReference type="PROSITE" id="PS50076"/>
    </source>
</evidence>